<dbReference type="GO" id="GO:0003999">
    <property type="term" value="F:adenine phosphoribosyltransferase activity"/>
    <property type="evidence" value="ECO:0007669"/>
    <property type="project" value="UniProtKB-EC"/>
</dbReference>
<dbReference type="CDD" id="cd06223">
    <property type="entry name" value="PRTases_typeI"/>
    <property type="match status" value="1"/>
</dbReference>
<comment type="subcellular location">
    <subcellularLocation>
        <location evidence="2">Cytoplasm</location>
    </subcellularLocation>
</comment>
<evidence type="ECO:0000256" key="5">
    <source>
        <dbReference type="ARBA" id="ARBA00011893"/>
    </source>
</evidence>
<name>A0A3Q2Y5H6_HIPCM</name>
<dbReference type="EC" id="2.4.2.7" evidence="5"/>
<protein>
    <recommendedName>
        <fullName evidence="5">adenine phosphoribosyltransferase</fullName>
        <ecNumber evidence="5">2.4.2.7</ecNumber>
    </recommendedName>
</protein>
<sequence length="101" mass="11136">MDFEAYIRDIHDFPEKGIVFKDITPLLKDPVALQKAGDALFNLIDGAEIDKVVGVDSRGFIFAPMLATRLNAGFVPVRKVGKLPFTTVAESYALEYGMDTL</sequence>
<dbReference type="Gene3D" id="3.40.50.2020">
    <property type="match status" value="1"/>
</dbReference>
<dbReference type="Ensembl" id="ENSHCOT00000000683.1">
    <property type="protein sequence ID" value="ENSHCOP00000008216.1"/>
    <property type="gene ID" value="ENSHCOG00000010420.1"/>
</dbReference>
<dbReference type="InterPro" id="IPR029057">
    <property type="entry name" value="PRTase-like"/>
</dbReference>
<reference evidence="10" key="1">
    <citation type="submission" date="2025-08" db="UniProtKB">
        <authorList>
            <consortium name="Ensembl"/>
        </authorList>
    </citation>
    <scope>IDENTIFICATION</scope>
</reference>
<dbReference type="GeneTree" id="ENSGT00390000017259"/>
<evidence type="ECO:0000256" key="1">
    <source>
        <dbReference type="ARBA" id="ARBA00000868"/>
    </source>
</evidence>
<dbReference type="GO" id="GO:0044209">
    <property type="term" value="P:AMP salvage"/>
    <property type="evidence" value="ECO:0007669"/>
    <property type="project" value="TreeGrafter"/>
</dbReference>
<keyword evidence="9" id="KW-0660">Purine salvage</keyword>
<dbReference type="InterPro" id="IPR050054">
    <property type="entry name" value="UPRTase/APRTase"/>
</dbReference>
<evidence type="ECO:0000256" key="8">
    <source>
        <dbReference type="ARBA" id="ARBA00022679"/>
    </source>
</evidence>
<dbReference type="AlphaFoldDB" id="A0A3Q2Y5H6"/>
<dbReference type="GO" id="GO:0016208">
    <property type="term" value="F:AMP binding"/>
    <property type="evidence" value="ECO:0007669"/>
    <property type="project" value="TreeGrafter"/>
</dbReference>
<evidence type="ECO:0000256" key="4">
    <source>
        <dbReference type="ARBA" id="ARBA00008391"/>
    </source>
</evidence>
<accession>A0A3Q2Y5H6</accession>
<organism evidence="10 11">
    <name type="scientific">Hippocampus comes</name>
    <name type="common">Tiger tail seahorse</name>
    <dbReference type="NCBI Taxonomy" id="109280"/>
    <lineage>
        <taxon>Eukaryota</taxon>
        <taxon>Metazoa</taxon>
        <taxon>Chordata</taxon>
        <taxon>Craniata</taxon>
        <taxon>Vertebrata</taxon>
        <taxon>Euteleostomi</taxon>
        <taxon>Actinopterygii</taxon>
        <taxon>Neopterygii</taxon>
        <taxon>Teleostei</taxon>
        <taxon>Neoteleostei</taxon>
        <taxon>Acanthomorphata</taxon>
        <taxon>Syngnathiaria</taxon>
        <taxon>Syngnathiformes</taxon>
        <taxon>Syngnathoidei</taxon>
        <taxon>Syngnathidae</taxon>
        <taxon>Hippocampus</taxon>
    </lineage>
</organism>
<comment type="similarity">
    <text evidence="4">Belongs to the purine/pyrimidine phosphoribosyltransferase family.</text>
</comment>
<reference evidence="10" key="2">
    <citation type="submission" date="2025-09" db="UniProtKB">
        <authorList>
            <consortium name="Ensembl"/>
        </authorList>
    </citation>
    <scope>IDENTIFICATION</scope>
</reference>
<evidence type="ECO:0000313" key="11">
    <source>
        <dbReference type="Proteomes" id="UP000264820"/>
    </source>
</evidence>
<evidence type="ECO:0000256" key="3">
    <source>
        <dbReference type="ARBA" id="ARBA00004659"/>
    </source>
</evidence>
<keyword evidence="11" id="KW-1185">Reference proteome</keyword>
<dbReference type="PANTHER" id="PTHR32315:SF3">
    <property type="entry name" value="ADENINE PHOSPHORIBOSYLTRANSFERASE"/>
    <property type="match status" value="1"/>
</dbReference>
<dbReference type="GO" id="GO:0006168">
    <property type="term" value="P:adenine salvage"/>
    <property type="evidence" value="ECO:0007669"/>
    <property type="project" value="TreeGrafter"/>
</dbReference>
<dbReference type="GO" id="GO:0006166">
    <property type="term" value="P:purine ribonucleoside salvage"/>
    <property type="evidence" value="ECO:0007669"/>
    <property type="project" value="UniProtKB-KW"/>
</dbReference>
<dbReference type="STRING" id="109280.ENSHCOP00000008216"/>
<dbReference type="NCBIfam" id="NF002636">
    <property type="entry name" value="PRK02304.1-5"/>
    <property type="match status" value="1"/>
</dbReference>
<keyword evidence="6" id="KW-0963">Cytoplasm</keyword>
<keyword evidence="7" id="KW-0328">Glycosyltransferase</keyword>
<dbReference type="PANTHER" id="PTHR32315">
    <property type="entry name" value="ADENINE PHOSPHORIBOSYLTRANSFERASE"/>
    <property type="match status" value="1"/>
</dbReference>
<evidence type="ECO:0000256" key="7">
    <source>
        <dbReference type="ARBA" id="ARBA00022676"/>
    </source>
</evidence>
<evidence type="ECO:0000256" key="9">
    <source>
        <dbReference type="ARBA" id="ARBA00022726"/>
    </source>
</evidence>
<evidence type="ECO:0000256" key="6">
    <source>
        <dbReference type="ARBA" id="ARBA00022490"/>
    </source>
</evidence>
<comment type="pathway">
    <text evidence="3">Purine metabolism; AMP biosynthesis via salvage pathway; AMP from adenine: step 1/1.</text>
</comment>
<dbReference type="GO" id="GO:0002055">
    <property type="term" value="F:adenine binding"/>
    <property type="evidence" value="ECO:0007669"/>
    <property type="project" value="TreeGrafter"/>
</dbReference>
<proteinExistence type="inferred from homology"/>
<comment type="catalytic activity">
    <reaction evidence="1">
        <text>AMP + diphosphate = 5-phospho-alpha-D-ribose 1-diphosphate + adenine</text>
        <dbReference type="Rhea" id="RHEA:16609"/>
        <dbReference type="ChEBI" id="CHEBI:16708"/>
        <dbReference type="ChEBI" id="CHEBI:33019"/>
        <dbReference type="ChEBI" id="CHEBI:58017"/>
        <dbReference type="ChEBI" id="CHEBI:456215"/>
        <dbReference type="EC" id="2.4.2.7"/>
    </reaction>
</comment>
<keyword evidence="8" id="KW-0808">Transferase</keyword>
<dbReference type="GO" id="GO:0005737">
    <property type="term" value="C:cytoplasm"/>
    <property type="evidence" value="ECO:0007669"/>
    <property type="project" value="UniProtKB-SubCell"/>
</dbReference>
<evidence type="ECO:0000256" key="2">
    <source>
        <dbReference type="ARBA" id="ARBA00004496"/>
    </source>
</evidence>
<evidence type="ECO:0000313" key="10">
    <source>
        <dbReference type="Ensembl" id="ENSHCOP00000008216.1"/>
    </source>
</evidence>
<dbReference type="InterPro" id="IPR000836">
    <property type="entry name" value="PRTase_dom"/>
</dbReference>
<dbReference type="Proteomes" id="UP000264820">
    <property type="component" value="Unplaced"/>
</dbReference>
<dbReference type="SUPFAM" id="SSF53271">
    <property type="entry name" value="PRTase-like"/>
    <property type="match status" value="1"/>
</dbReference>